<gene>
    <name evidence="2" type="ORF">SAMN05421504_1021163</name>
</gene>
<feature type="coiled-coil region" evidence="1">
    <location>
        <begin position="7"/>
        <end position="55"/>
    </location>
</feature>
<reference evidence="2 3" key="1">
    <citation type="submission" date="2016-10" db="EMBL/GenBank/DDBJ databases">
        <authorList>
            <person name="de Groot N.N."/>
        </authorList>
    </citation>
    <scope>NUCLEOTIDE SEQUENCE [LARGE SCALE GENOMIC DNA]</scope>
    <source>
        <strain evidence="2 3">CPCC 202699</strain>
    </source>
</reference>
<dbReference type="AlphaFoldDB" id="A0A1H3B389"/>
<dbReference type="RefSeq" id="WP_091288954.1">
    <property type="nucleotide sequence ID" value="NZ_FNON01000002.1"/>
</dbReference>
<dbReference type="OrthoDB" id="3620461at2"/>
<sequence>MSEHEEITKLRAEHKEISDRAEALAADLAVLRQERASLRAELAATREERDKMRLALLDAELVLSAGGAEAAGFDVTGDQTPERQRLFEAERRAAEMARELDATHRTVSWRVTAPLRAVRKKMDRP</sequence>
<evidence type="ECO:0000313" key="3">
    <source>
        <dbReference type="Proteomes" id="UP000199515"/>
    </source>
</evidence>
<accession>A0A1H3B389</accession>
<organism evidence="2 3">
    <name type="scientific">Amycolatopsis xylanica</name>
    <dbReference type="NCBI Taxonomy" id="589385"/>
    <lineage>
        <taxon>Bacteria</taxon>
        <taxon>Bacillati</taxon>
        <taxon>Actinomycetota</taxon>
        <taxon>Actinomycetes</taxon>
        <taxon>Pseudonocardiales</taxon>
        <taxon>Pseudonocardiaceae</taxon>
        <taxon>Amycolatopsis</taxon>
    </lineage>
</organism>
<evidence type="ECO:0000256" key="1">
    <source>
        <dbReference type="SAM" id="Coils"/>
    </source>
</evidence>
<keyword evidence="1" id="KW-0175">Coiled coil</keyword>
<protein>
    <submittedName>
        <fullName evidence="2">Uncharacterized protein</fullName>
    </submittedName>
</protein>
<name>A0A1H3B389_9PSEU</name>
<dbReference type="STRING" id="589385.SAMN05421504_1021163"/>
<keyword evidence="3" id="KW-1185">Reference proteome</keyword>
<proteinExistence type="predicted"/>
<dbReference type="EMBL" id="FNON01000002">
    <property type="protein sequence ID" value="SDX36392.1"/>
    <property type="molecule type" value="Genomic_DNA"/>
</dbReference>
<dbReference type="Proteomes" id="UP000199515">
    <property type="component" value="Unassembled WGS sequence"/>
</dbReference>
<evidence type="ECO:0000313" key="2">
    <source>
        <dbReference type="EMBL" id="SDX36392.1"/>
    </source>
</evidence>